<reference evidence="2" key="1">
    <citation type="submission" date="2019-09" db="EMBL/GenBank/DDBJ databases">
        <title>Distinct polysaccharide growth profiles of human intestinal Prevotella copri isolates.</title>
        <authorList>
            <person name="Fehlner-Peach H."/>
            <person name="Magnabosco C."/>
            <person name="Raghavan V."/>
            <person name="Scher J.U."/>
            <person name="Tett A."/>
            <person name="Cox L.M."/>
            <person name="Gottsegen C."/>
            <person name="Watters A."/>
            <person name="Wiltshire- Gordon J.D."/>
            <person name="Segata N."/>
            <person name="Bonneau R."/>
            <person name="Littman D.R."/>
        </authorList>
    </citation>
    <scope>NUCLEOTIDE SEQUENCE [LARGE SCALE GENOMIC DNA]</scope>
    <source>
        <strain evidence="2">iP54</strain>
    </source>
</reference>
<dbReference type="InterPro" id="IPR045063">
    <property type="entry name" value="Dynamin_N"/>
</dbReference>
<comment type="caution">
    <text evidence="1">The sequence shown here is derived from an EMBL/GenBank/DDBJ whole genome shotgun (WGS) entry which is preliminary data.</text>
</comment>
<dbReference type="AlphaFoldDB" id="A0A646HKP1"/>
<sequence>MIDKQLIQEKNQILKEELGLSEIVDKEYSIIEEYSIILDEAIKQLHFYNELTNILNGEVKSKSEDVVNGENVCDSLKKILMDIFEETHKLDLFSDDFNFREFLHENIDYPIERMKEQLDKPWLRDKLTIGLMGHYATGKTTVLNLLFGESFPVNKHENTALPTYLTYGKATEQVTLIDRNNKSQILTKDQCSVLDFQNGVKSYPFARIFNYMVKENQYDILKKLTIIDTPGLFSTNKEHSVSTINSMPSCDAIFYFINITKSATDDDFKILQQIGSVPLYVIFSFVDARGTTPSGVDHSIMKIIGKIKQKKDINFKGFLKIGKREETRQLFKQEAYKILGTLVNEHEVYEPENHVFAVINYLEDFLVKCKSNLSKIIAEIDSETDKLLADYKSSSRTFITEHNNSLSRFNNMVDTFNNRCSGATFCGGASSALCNNINNISESLRRMARAYNSMDESKLVEYGNGCAQMKIYQYKLERVSEILSNVVDLKNKLL</sequence>
<dbReference type="RefSeq" id="WP_153113273.1">
    <property type="nucleotide sequence ID" value="NZ_VZAS01000092.1"/>
</dbReference>
<evidence type="ECO:0000313" key="1">
    <source>
        <dbReference type="EMBL" id="MQN89635.1"/>
    </source>
</evidence>
<proteinExistence type="predicted"/>
<dbReference type="SUPFAM" id="SSF52540">
    <property type="entry name" value="P-loop containing nucleoside triphosphate hydrolases"/>
    <property type="match status" value="1"/>
</dbReference>
<dbReference type="InterPro" id="IPR027417">
    <property type="entry name" value="P-loop_NTPase"/>
</dbReference>
<dbReference type="Gene3D" id="3.40.50.300">
    <property type="entry name" value="P-loop containing nucleotide triphosphate hydrolases"/>
    <property type="match status" value="1"/>
</dbReference>
<dbReference type="EMBL" id="VZBQ01000082">
    <property type="protein sequence ID" value="MQN89635.1"/>
    <property type="molecule type" value="Genomic_DNA"/>
</dbReference>
<dbReference type="Proteomes" id="UP000420635">
    <property type="component" value="Unassembled WGS sequence"/>
</dbReference>
<evidence type="ECO:0000313" key="2">
    <source>
        <dbReference type="Proteomes" id="UP000420635"/>
    </source>
</evidence>
<dbReference type="Pfam" id="PF00350">
    <property type="entry name" value="Dynamin_N"/>
    <property type="match status" value="1"/>
</dbReference>
<accession>A0A646HKP1</accession>
<gene>
    <name evidence="1" type="ORF">F7D59_07175</name>
</gene>
<name>A0A646HKP1_9BACT</name>
<protein>
    <submittedName>
        <fullName evidence="1">Uncharacterized protein</fullName>
    </submittedName>
</protein>
<organism evidence="1 2">
    <name type="scientific">Segatella copri</name>
    <dbReference type="NCBI Taxonomy" id="165179"/>
    <lineage>
        <taxon>Bacteria</taxon>
        <taxon>Pseudomonadati</taxon>
        <taxon>Bacteroidota</taxon>
        <taxon>Bacteroidia</taxon>
        <taxon>Bacteroidales</taxon>
        <taxon>Prevotellaceae</taxon>
        <taxon>Segatella</taxon>
    </lineage>
</organism>